<dbReference type="InterPro" id="IPR027443">
    <property type="entry name" value="IPNS-like_sf"/>
</dbReference>
<evidence type="ECO:0000313" key="3">
    <source>
        <dbReference type="EMBL" id="MBI1686857.1"/>
    </source>
</evidence>
<dbReference type="Gene3D" id="2.60.120.330">
    <property type="entry name" value="B-lactam Antibiotic, Isopenicillin N Synthase, Chain"/>
    <property type="match status" value="1"/>
</dbReference>
<keyword evidence="4" id="KW-1185">Reference proteome</keyword>
<dbReference type="InterPro" id="IPR007803">
    <property type="entry name" value="Asp/Arg/Pro-Hydrxlase"/>
</dbReference>
<dbReference type="RefSeq" id="WP_198578742.1">
    <property type="nucleotide sequence ID" value="NZ_JADWOX010000029.1"/>
</dbReference>
<evidence type="ECO:0000259" key="2">
    <source>
        <dbReference type="Pfam" id="PF05118"/>
    </source>
</evidence>
<evidence type="ECO:0000313" key="4">
    <source>
        <dbReference type="Proteomes" id="UP000639859"/>
    </source>
</evidence>
<protein>
    <submittedName>
        <fullName evidence="3">Aspartyl/asparaginyl beta-hydroxylase domain-containing protein</fullName>
    </submittedName>
</protein>
<dbReference type="Pfam" id="PF05118">
    <property type="entry name" value="Asp_Arg_Hydrox"/>
    <property type="match status" value="1"/>
</dbReference>
<reference evidence="3 4" key="1">
    <citation type="submission" date="2020-11" db="EMBL/GenBank/DDBJ databases">
        <title>genome sequence of strain KACC 18849.</title>
        <authorList>
            <person name="Gao J."/>
            <person name="Zhang X."/>
        </authorList>
    </citation>
    <scope>NUCLEOTIDE SEQUENCE [LARGE SCALE GENOMIC DNA]</scope>
    <source>
        <strain evidence="3 4">KACC 18849</strain>
    </source>
</reference>
<proteinExistence type="predicted"/>
<sequence>MGLPDRLKLPLTFDPDRLRADLDALTAGADWIAHFVTQNYEGDWSVIPLRSAAGATHPVMMIYSDPGATAFEDTPFLAPCPYFREVIAAFPFEATSARLMKLAPGSVIKTHSDEDLDATSALVRFHVPVVTNPDVDFRLNGARVVMEAGSAWYLKLTDPHSVANHGTEDRVHLVIDGRVNDWVRGLFAQTIPSPLAGEGGPRSGSGEGSKALSVAVADRPGAAVEV</sequence>
<dbReference type="EMBL" id="JADWOX010000029">
    <property type="protein sequence ID" value="MBI1686857.1"/>
    <property type="molecule type" value="Genomic_DNA"/>
</dbReference>
<feature type="compositionally biased region" description="Gly residues" evidence="1">
    <location>
        <begin position="197"/>
        <end position="207"/>
    </location>
</feature>
<gene>
    <name evidence="3" type="ORF">I4Q42_24580</name>
</gene>
<dbReference type="Proteomes" id="UP000639859">
    <property type="component" value="Unassembled WGS sequence"/>
</dbReference>
<feature type="domain" description="Aspartyl/asparaginy/proline hydroxylase" evidence="2">
    <location>
        <begin position="17"/>
        <end position="176"/>
    </location>
</feature>
<comment type="caution">
    <text evidence="3">The sequence shown here is derived from an EMBL/GenBank/DDBJ whole genome shotgun (WGS) entry which is preliminary data.</text>
</comment>
<evidence type="ECO:0000256" key="1">
    <source>
        <dbReference type="SAM" id="MobiDB-lite"/>
    </source>
</evidence>
<feature type="region of interest" description="Disordered" evidence="1">
    <location>
        <begin position="194"/>
        <end position="226"/>
    </location>
</feature>
<accession>A0ABS0T7M4</accession>
<name>A0ABS0T7M4_9CAUL</name>
<organism evidence="3 4">
    <name type="scientific">Caulobacter hibisci</name>
    <dbReference type="NCBI Taxonomy" id="2035993"/>
    <lineage>
        <taxon>Bacteria</taxon>
        <taxon>Pseudomonadati</taxon>
        <taxon>Pseudomonadota</taxon>
        <taxon>Alphaproteobacteria</taxon>
        <taxon>Caulobacterales</taxon>
        <taxon>Caulobacteraceae</taxon>
        <taxon>Caulobacter</taxon>
    </lineage>
</organism>
<dbReference type="SUPFAM" id="SSF51197">
    <property type="entry name" value="Clavaminate synthase-like"/>
    <property type="match status" value="1"/>
</dbReference>